<organism evidence="1 2">
    <name type="scientific">Trichoderma harzianum</name>
    <name type="common">Hypocrea lixii</name>
    <dbReference type="NCBI Taxonomy" id="5544"/>
    <lineage>
        <taxon>Eukaryota</taxon>
        <taxon>Fungi</taxon>
        <taxon>Dikarya</taxon>
        <taxon>Ascomycota</taxon>
        <taxon>Pezizomycotina</taxon>
        <taxon>Sordariomycetes</taxon>
        <taxon>Hypocreomycetidae</taxon>
        <taxon>Hypocreales</taxon>
        <taxon>Hypocreaceae</taxon>
        <taxon>Trichoderma</taxon>
    </lineage>
</organism>
<protein>
    <submittedName>
        <fullName evidence="1">Uncharacterized protein</fullName>
    </submittedName>
</protein>
<dbReference type="EMBL" id="JOKZ01000098">
    <property type="protein sequence ID" value="KKP03787.1"/>
    <property type="molecule type" value="Genomic_DNA"/>
</dbReference>
<evidence type="ECO:0000313" key="2">
    <source>
        <dbReference type="Proteomes" id="UP000034112"/>
    </source>
</evidence>
<evidence type="ECO:0000313" key="1">
    <source>
        <dbReference type="EMBL" id="KKP03787.1"/>
    </source>
</evidence>
<dbReference type="OrthoDB" id="72726at2759"/>
<dbReference type="PANTHER" id="PTHR38790">
    <property type="entry name" value="2EXR DOMAIN-CONTAINING PROTEIN-RELATED"/>
    <property type="match status" value="1"/>
</dbReference>
<accession>A0A0F9ZUB9</accession>
<proteinExistence type="predicted"/>
<comment type="caution">
    <text evidence="1">The sequence shown here is derived from an EMBL/GenBank/DDBJ whole genome shotgun (WGS) entry which is preliminary data.</text>
</comment>
<reference evidence="2" key="1">
    <citation type="journal article" date="2015" name="Genome Announc.">
        <title>Draft whole-genome sequence of the biocontrol agent Trichoderma harzianum T6776.</title>
        <authorList>
            <person name="Baroncelli R."/>
            <person name="Piaggeschi G."/>
            <person name="Fiorini L."/>
            <person name="Bertolini E."/>
            <person name="Zapparata A."/>
            <person name="Pe M.E."/>
            <person name="Sarrocco S."/>
            <person name="Vannacci G."/>
        </authorList>
    </citation>
    <scope>NUCLEOTIDE SEQUENCE [LARGE SCALE GENOMIC DNA]</scope>
    <source>
        <strain evidence="2">T6776</strain>
    </source>
</reference>
<dbReference type="AlphaFoldDB" id="A0A0F9ZUB9"/>
<name>A0A0F9ZUB9_TRIHA</name>
<gene>
    <name evidence="1" type="ORF">THAR02_04117</name>
</gene>
<dbReference type="PANTHER" id="PTHR38790:SF4">
    <property type="entry name" value="2EXR DOMAIN-CONTAINING PROTEIN"/>
    <property type="match status" value="1"/>
</dbReference>
<dbReference type="OMA" id="NGWKELR"/>
<sequence>MSPANIVKVGPANPQTQSLLMQLPRELRNYIYASLFSSTRFTSGERHDVDSVIFRFIPAPHGLALLLSCRRAYIEIGKSWVSQVLFCFESGRGMVDKLGDIPLETRSMIRHIRVSADLLAIGYDDRYVQYDTHQALKLLPGLKLDRLTVCSITPPETSYDILSRLVEHSDGWKELCYKSHASDFLGYKPDRHSEERGLFLREPQPGGWQRKLEGRDGSESGASVTIYQSNVSYMRDFDEDLRFLEEFEPHVSNTGTWVKFTQALAPNQDIKDYQKVADRRLMVYGEIGKEMLVVVKRGRGVDYEEKEGSPYIKAGDIRAAFPGKTWGEIKACDDRIEDIICQGISHHREDSDWDEEYMDVMDVYTHVDDYVFPPLPEFRWMIG</sequence>
<dbReference type="Proteomes" id="UP000034112">
    <property type="component" value="Unassembled WGS sequence"/>
</dbReference>